<dbReference type="Proteomes" id="UP000805193">
    <property type="component" value="Unassembled WGS sequence"/>
</dbReference>
<keyword evidence="2" id="KW-1185">Reference proteome</keyword>
<accession>A0AC60PRT2</accession>
<sequence>MNNGGNNPNLWRFPLPSYSTTHILSGGPDHSQTQRTRIHTKAGEPNSSTAVRGPKFASNRAEDSTTEGGSDVQDAPFTMQDLALVLDSISVPSVPDKGGITWRRFHNLDEPEKRQLLTGLNAVLTTKLEEAGTGPYCGDPQTGFCPVFRTHDNLHLLRNMVGEKRRGTNIVPGLLVAVDLQKAFNTVKHSAKIEAHEECGAGTRIVNAVKGFFKNRAFEISSGAKQPRTFPNVCGVHQGASTSSTLLNLIMRRISKKLCTIKRL</sequence>
<dbReference type="EMBL" id="JABSTQ010010053">
    <property type="protein sequence ID" value="KAG0423803.1"/>
    <property type="molecule type" value="Genomic_DNA"/>
</dbReference>
<organism evidence="1 2">
    <name type="scientific">Ixodes persulcatus</name>
    <name type="common">Taiga tick</name>
    <dbReference type="NCBI Taxonomy" id="34615"/>
    <lineage>
        <taxon>Eukaryota</taxon>
        <taxon>Metazoa</taxon>
        <taxon>Ecdysozoa</taxon>
        <taxon>Arthropoda</taxon>
        <taxon>Chelicerata</taxon>
        <taxon>Arachnida</taxon>
        <taxon>Acari</taxon>
        <taxon>Parasitiformes</taxon>
        <taxon>Ixodida</taxon>
        <taxon>Ixodoidea</taxon>
        <taxon>Ixodidae</taxon>
        <taxon>Ixodinae</taxon>
        <taxon>Ixodes</taxon>
    </lineage>
</organism>
<evidence type="ECO:0000313" key="1">
    <source>
        <dbReference type="EMBL" id="KAG0423803.1"/>
    </source>
</evidence>
<reference evidence="1 2" key="1">
    <citation type="journal article" date="2020" name="Cell">
        <title>Large-Scale Comparative Analyses of Tick Genomes Elucidate Their Genetic Diversity and Vector Capacities.</title>
        <authorList>
            <consortium name="Tick Genome and Microbiome Consortium (TIGMIC)"/>
            <person name="Jia N."/>
            <person name="Wang J."/>
            <person name="Shi W."/>
            <person name="Du L."/>
            <person name="Sun Y."/>
            <person name="Zhan W."/>
            <person name="Jiang J.F."/>
            <person name="Wang Q."/>
            <person name="Zhang B."/>
            <person name="Ji P."/>
            <person name="Bell-Sakyi L."/>
            <person name="Cui X.M."/>
            <person name="Yuan T.T."/>
            <person name="Jiang B.G."/>
            <person name="Yang W.F."/>
            <person name="Lam T.T."/>
            <person name="Chang Q.C."/>
            <person name="Ding S.J."/>
            <person name="Wang X.J."/>
            <person name="Zhu J.G."/>
            <person name="Ruan X.D."/>
            <person name="Zhao L."/>
            <person name="Wei J.T."/>
            <person name="Ye R.Z."/>
            <person name="Que T.C."/>
            <person name="Du C.H."/>
            <person name="Zhou Y.H."/>
            <person name="Cheng J.X."/>
            <person name="Dai P.F."/>
            <person name="Guo W.B."/>
            <person name="Han X.H."/>
            <person name="Huang E.J."/>
            <person name="Li L.F."/>
            <person name="Wei W."/>
            <person name="Gao Y.C."/>
            <person name="Liu J.Z."/>
            <person name="Shao H.Z."/>
            <person name="Wang X."/>
            <person name="Wang C.C."/>
            <person name="Yang T.C."/>
            <person name="Huo Q.B."/>
            <person name="Li W."/>
            <person name="Chen H.Y."/>
            <person name="Chen S.E."/>
            <person name="Zhou L.G."/>
            <person name="Ni X.B."/>
            <person name="Tian J.H."/>
            <person name="Sheng Y."/>
            <person name="Liu T."/>
            <person name="Pan Y.S."/>
            <person name="Xia L.Y."/>
            <person name="Li J."/>
            <person name="Zhao F."/>
            <person name="Cao W.C."/>
        </authorList>
    </citation>
    <scope>NUCLEOTIDE SEQUENCE [LARGE SCALE GENOMIC DNA]</scope>
    <source>
        <strain evidence="1">Iper-2018</strain>
    </source>
</reference>
<evidence type="ECO:0000313" key="2">
    <source>
        <dbReference type="Proteomes" id="UP000805193"/>
    </source>
</evidence>
<gene>
    <name evidence="1" type="ORF">HPB47_000413</name>
</gene>
<proteinExistence type="predicted"/>
<comment type="caution">
    <text evidence="1">The sequence shown here is derived from an EMBL/GenBank/DDBJ whole genome shotgun (WGS) entry which is preliminary data.</text>
</comment>
<protein>
    <submittedName>
        <fullName evidence="1">Uncharacterized protein</fullName>
    </submittedName>
</protein>
<name>A0AC60PRT2_IXOPE</name>